<accession>X1AFD6</accession>
<dbReference type="EMBL" id="BART01018997">
    <property type="protein sequence ID" value="GAG80594.1"/>
    <property type="molecule type" value="Genomic_DNA"/>
</dbReference>
<comment type="caution">
    <text evidence="1">The sequence shown here is derived from an EMBL/GenBank/DDBJ whole genome shotgun (WGS) entry which is preliminary data.</text>
</comment>
<evidence type="ECO:0000313" key="1">
    <source>
        <dbReference type="EMBL" id="GAG80594.1"/>
    </source>
</evidence>
<sequence>AAGPDVVTIDAATPDGRIAEEARAFATSLAVDEGTLVVVRPDSYLGPVSQDVDVLVSWFSQLHDF</sequence>
<proteinExistence type="predicted"/>
<gene>
    <name evidence="1" type="ORF">S01H4_35683</name>
</gene>
<protein>
    <submittedName>
        <fullName evidence="1">Uncharacterized protein</fullName>
    </submittedName>
</protein>
<name>X1AFD6_9ZZZZ</name>
<organism evidence="1">
    <name type="scientific">marine sediment metagenome</name>
    <dbReference type="NCBI Taxonomy" id="412755"/>
    <lineage>
        <taxon>unclassified sequences</taxon>
        <taxon>metagenomes</taxon>
        <taxon>ecological metagenomes</taxon>
    </lineage>
</organism>
<reference evidence="1" key="1">
    <citation type="journal article" date="2014" name="Front. Microbiol.">
        <title>High frequency of phylogenetically diverse reductive dehalogenase-homologous genes in deep subseafloor sedimentary metagenomes.</title>
        <authorList>
            <person name="Kawai M."/>
            <person name="Futagami T."/>
            <person name="Toyoda A."/>
            <person name="Takaki Y."/>
            <person name="Nishi S."/>
            <person name="Hori S."/>
            <person name="Arai W."/>
            <person name="Tsubouchi T."/>
            <person name="Morono Y."/>
            <person name="Uchiyama I."/>
            <person name="Ito T."/>
            <person name="Fujiyama A."/>
            <person name="Inagaki F."/>
            <person name="Takami H."/>
        </authorList>
    </citation>
    <scope>NUCLEOTIDE SEQUENCE</scope>
    <source>
        <strain evidence="1">Expedition CK06-06</strain>
    </source>
</reference>
<dbReference type="AlphaFoldDB" id="X1AFD6"/>
<feature type="non-terminal residue" evidence="1">
    <location>
        <position position="1"/>
    </location>
</feature>